<dbReference type="PROSITE" id="PS50977">
    <property type="entry name" value="HTH_TETR_2"/>
    <property type="match status" value="1"/>
</dbReference>
<proteinExistence type="predicted"/>
<evidence type="ECO:0000313" key="5">
    <source>
        <dbReference type="Proteomes" id="UP000077134"/>
    </source>
</evidence>
<feature type="domain" description="HTH tetR-type" evidence="3">
    <location>
        <begin position="11"/>
        <end position="71"/>
    </location>
</feature>
<organism evidence="4 5">
    <name type="scientific">Paenibacillus crassostreae</name>
    <dbReference type="NCBI Taxonomy" id="1763538"/>
    <lineage>
        <taxon>Bacteria</taxon>
        <taxon>Bacillati</taxon>
        <taxon>Bacillota</taxon>
        <taxon>Bacilli</taxon>
        <taxon>Bacillales</taxon>
        <taxon>Paenibacillaceae</taxon>
        <taxon>Paenibacillus</taxon>
    </lineage>
</organism>
<dbReference type="GO" id="GO:0003677">
    <property type="term" value="F:DNA binding"/>
    <property type="evidence" value="ECO:0007669"/>
    <property type="project" value="UniProtKB-UniRule"/>
</dbReference>
<accession>A0A167CJF9</accession>
<dbReference type="Proteomes" id="UP000077134">
    <property type="component" value="Unassembled WGS sequence"/>
</dbReference>
<dbReference type="AlphaFoldDB" id="A0A167CJF9"/>
<dbReference type="OrthoDB" id="8688418at2"/>
<evidence type="ECO:0000313" key="4">
    <source>
        <dbReference type="EMBL" id="OAB73266.1"/>
    </source>
</evidence>
<name>A0A167CJF9_9BACL</name>
<sequence length="199" mass="22574">MKTSLRYIKKEATVRALANAAFELALEHGLDGFIVEDVVGRAGYSRRTFTNYFSCKEEAVASGATIFNDTIEIEQLLENLSEDTPPIDILFQLIKTQLTVDYLKKIRELALICKKNPSMEPYFLDVIYRLHVDAQKTLIIITNGKVDEVYIHLLVGAVYGAMLPVIDGSLHVEFPDQPSSNSAFHQYMEKIYKYLKNGF</sequence>
<gene>
    <name evidence="4" type="ORF">PNBC_14310</name>
</gene>
<dbReference type="Pfam" id="PF00440">
    <property type="entry name" value="TetR_N"/>
    <property type="match status" value="1"/>
</dbReference>
<dbReference type="EMBL" id="LSFN01000025">
    <property type="protein sequence ID" value="OAB73266.1"/>
    <property type="molecule type" value="Genomic_DNA"/>
</dbReference>
<dbReference type="InterPro" id="IPR001647">
    <property type="entry name" value="HTH_TetR"/>
</dbReference>
<evidence type="ECO:0000256" key="1">
    <source>
        <dbReference type="ARBA" id="ARBA00023125"/>
    </source>
</evidence>
<keyword evidence="1 2" id="KW-0238">DNA-binding</keyword>
<dbReference type="Gene3D" id="1.10.357.10">
    <property type="entry name" value="Tetracycline Repressor, domain 2"/>
    <property type="match status" value="1"/>
</dbReference>
<evidence type="ECO:0000256" key="2">
    <source>
        <dbReference type="PROSITE-ProRule" id="PRU00335"/>
    </source>
</evidence>
<dbReference type="KEGG" id="pcx:LPB68_05980"/>
<dbReference type="InterPro" id="IPR009057">
    <property type="entry name" value="Homeodomain-like_sf"/>
</dbReference>
<keyword evidence="5" id="KW-1185">Reference proteome</keyword>
<comment type="caution">
    <text evidence="4">The sequence shown here is derived from an EMBL/GenBank/DDBJ whole genome shotgun (WGS) entry which is preliminary data.</text>
</comment>
<reference evidence="4 5" key="1">
    <citation type="submission" date="2016-02" db="EMBL/GenBank/DDBJ databases">
        <title>Paenibacillus sp. LPB0068, isolated from Crassostrea gigas.</title>
        <authorList>
            <person name="Shin S.-K."/>
            <person name="Yi H."/>
        </authorList>
    </citation>
    <scope>NUCLEOTIDE SEQUENCE [LARGE SCALE GENOMIC DNA]</scope>
    <source>
        <strain evidence="4 5">LPB0068</strain>
    </source>
</reference>
<evidence type="ECO:0000259" key="3">
    <source>
        <dbReference type="PROSITE" id="PS50977"/>
    </source>
</evidence>
<dbReference type="SUPFAM" id="SSF46689">
    <property type="entry name" value="Homeodomain-like"/>
    <property type="match status" value="1"/>
</dbReference>
<protein>
    <submittedName>
        <fullName evidence="4">TetR family transcriptional regulator</fullName>
    </submittedName>
</protein>
<dbReference type="STRING" id="1763538.LPB68_05980"/>
<feature type="DNA-binding region" description="H-T-H motif" evidence="2">
    <location>
        <begin position="34"/>
        <end position="53"/>
    </location>
</feature>